<keyword evidence="3" id="KW-0731">Sigma factor</keyword>
<evidence type="ECO:0000259" key="6">
    <source>
        <dbReference type="Pfam" id="PF04542"/>
    </source>
</evidence>
<evidence type="ECO:0000256" key="1">
    <source>
        <dbReference type="ARBA" id="ARBA00010641"/>
    </source>
</evidence>
<dbReference type="GO" id="GO:0003677">
    <property type="term" value="F:DNA binding"/>
    <property type="evidence" value="ECO:0007669"/>
    <property type="project" value="UniProtKB-KW"/>
</dbReference>
<dbReference type="GO" id="GO:0016987">
    <property type="term" value="F:sigma factor activity"/>
    <property type="evidence" value="ECO:0007669"/>
    <property type="project" value="UniProtKB-KW"/>
</dbReference>
<dbReference type="SUPFAM" id="SSF88659">
    <property type="entry name" value="Sigma3 and sigma4 domains of RNA polymerase sigma factors"/>
    <property type="match status" value="1"/>
</dbReference>
<dbReference type="EMBL" id="LVXG01000031">
    <property type="protein sequence ID" value="OQP45278.1"/>
    <property type="molecule type" value="Genomic_DNA"/>
</dbReference>
<dbReference type="SUPFAM" id="SSF88946">
    <property type="entry name" value="Sigma2 domain of RNA polymerase sigma factors"/>
    <property type="match status" value="1"/>
</dbReference>
<evidence type="ECO:0000256" key="3">
    <source>
        <dbReference type="ARBA" id="ARBA00023082"/>
    </source>
</evidence>
<dbReference type="RefSeq" id="WP_081202361.1">
    <property type="nucleotide sequence ID" value="NZ_FOCZ01000004.1"/>
</dbReference>
<reference evidence="8" key="1">
    <citation type="submission" date="2016-04" db="EMBL/GenBank/DDBJ databases">
        <authorList>
            <person name="Chen L."/>
            <person name="Zhuang W."/>
            <person name="Wang G."/>
        </authorList>
    </citation>
    <scope>NUCLEOTIDE SEQUENCE [LARGE SCALE GENOMIC DNA]</scope>
    <source>
        <strain evidence="8">17621</strain>
    </source>
</reference>
<evidence type="ECO:0000256" key="4">
    <source>
        <dbReference type="ARBA" id="ARBA00023125"/>
    </source>
</evidence>
<dbReference type="InterPro" id="IPR007627">
    <property type="entry name" value="RNA_pol_sigma70_r2"/>
</dbReference>
<sequence>MSGMFPFETNHYNTQEKAVIEAAQNGSRSAIETLIKKYQQFVYNAALKLVRNPEDAADISQEALLKMLIKLPQFNFKSSFKTWLYRIVMNHFLNAKRCIGENEVYSFDELGELCDNLEEELSPVEQKSKKEEIRYIRDKYMASTLLCLSRQQRIILVLGAVFRIQSTEAAQVLDITPENFRKQLQRAKEDLFQFMENKCGLMDPANPCKCRKKTKGFIKEGLIDPSSLQFHRKAVQSINALVRRKNKSLDNLMEGKYLHLFIDQPYANELKKQALVRQILEDAEVREIYQLS</sequence>
<dbReference type="Gene3D" id="1.10.10.10">
    <property type="entry name" value="Winged helix-like DNA-binding domain superfamily/Winged helix DNA-binding domain"/>
    <property type="match status" value="1"/>
</dbReference>
<dbReference type="Pfam" id="PF04542">
    <property type="entry name" value="Sigma70_r2"/>
    <property type="match status" value="1"/>
</dbReference>
<accession>A0A1V9EGL5</accession>
<keyword evidence="2" id="KW-0805">Transcription regulation</keyword>
<protein>
    <recommendedName>
        <fullName evidence="6">RNA polymerase sigma-70 region 2 domain-containing protein</fullName>
    </recommendedName>
</protein>
<organism evidence="7 8">
    <name type="scientific">Niastella yeongjuensis</name>
    <dbReference type="NCBI Taxonomy" id="354355"/>
    <lineage>
        <taxon>Bacteria</taxon>
        <taxon>Pseudomonadati</taxon>
        <taxon>Bacteroidota</taxon>
        <taxon>Chitinophagia</taxon>
        <taxon>Chitinophagales</taxon>
        <taxon>Chitinophagaceae</taxon>
        <taxon>Niastella</taxon>
    </lineage>
</organism>
<feature type="domain" description="RNA polymerase sigma-70 region 2" evidence="6">
    <location>
        <begin position="34"/>
        <end position="97"/>
    </location>
</feature>
<keyword evidence="4" id="KW-0238">DNA-binding</keyword>
<dbReference type="PANTHER" id="PTHR43133">
    <property type="entry name" value="RNA POLYMERASE ECF-TYPE SIGMA FACTO"/>
    <property type="match status" value="1"/>
</dbReference>
<dbReference type="AlphaFoldDB" id="A0A1V9EGL5"/>
<dbReference type="PANTHER" id="PTHR43133:SF8">
    <property type="entry name" value="RNA POLYMERASE SIGMA FACTOR HI_1459-RELATED"/>
    <property type="match status" value="1"/>
</dbReference>
<dbReference type="InterPro" id="IPR039425">
    <property type="entry name" value="RNA_pol_sigma-70-like"/>
</dbReference>
<evidence type="ECO:0000313" key="8">
    <source>
        <dbReference type="Proteomes" id="UP000192610"/>
    </source>
</evidence>
<dbReference type="OrthoDB" id="9780326at2"/>
<dbReference type="InterPro" id="IPR036388">
    <property type="entry name" value="WH-like_DNA-bd_sf"/>
</dbReference>
<keyword evidence="8" id="KW-1185">Reference proteome</keyword>
<gene>
    <name evidence="7" type="ORF">A4H97_32695</name>
</gene>
<name>A0A1V9EGL5_9BACT</name>
<keyword evidence="5" id="KW-0804">Transcription</keyword>
<comment type="caution">
    <text evidence="7">The sequence shown here is derived from an EMBL/GenBank/DDBJ whole genome shotgun (WGS) entry which is preliminary data.</text>
</comment>
<evidence type="ECO:0000256" key="2">
    <source>
        <dbReference type="ARBA" id="ARBA00023015"/>
    </source>
</evidence>
<dbReference type="InterPro" id="IPR014284">
    <property type="entry name" value="RNA_pol_sigma-70_dom"/>
</dbReference>
<dbReference type="NCBIfam" id="TIGR02937">
    <property type="entry name" value="sigma70-ECF"/>
    <property type="match status" value="1"/>
</dbReference>
<evidence type="ECO:0000256" key="5">
    <source>
        <dbReference type="ARBA" id="ARBA00023163"/>
    </source>
</evidence>
<dbReference type="InterPro" id="IPR013325">
    <property type="entry name" value="RNA_pol_sigma_r2"/>
</dbReference>
<evidence type="ECO:0000313" key="7">
    <source>
        <dbReference type="EMBL" id="OQP45278.1"/>
    </source>
</evidence>
<dbReference type="Proteomes" id="UP000192610">
    <property type="component" value="Unassembled WGS sequence"/>
</dbReference>
<dbReference type="Gene3D" id="1.10.1740.10">
    <property type="match status" value="1"/>
</dbReference>
<comment type="similarity">
    <text evidence="1">Belongs to the sigma-70 factor family. ECF subfamily.</text>
</comment>
<proteinExistence type="inferred from homology"/>
<dbReference type="InterPro" id="IPR013324">
    <property type="entry name" value="RNA_pol_sigma_r3/r4-like"/>
</dbReference>
<dbReference type="GO" id="GO:0006352">
    <property type="term" value="P:DNA-templated transcription initiation"/>
    <property type="evidence" value="ECO:0007669"/>
    <property type="project" value="InterPro"/>
</dbReference>
<dbReference type="STRING" id="354355.SAMN05660816_02458"/>